<name>U5C6C4_9BACT</name>
<evidence type="ECO:0000256" key="2">
    <source>
        <dbReference type="ARBA" id="ARBA00023002"/>
    </source>
</evidence>
<organism evidence="3 4">
    <name type="scientific">Rhodonellum psychrophilum GCM71 = DSM 17998</name>
    <dbReference type="NCBI Taxonomy" id="1123057"/>
    <lineage>
        <taxon>Bacteria</taxon>
        <taxon>Pseudomonadati</taxon>
        <taxon>Bacteroidota</taxon>
        <taxon>Cytophagia</taxon>
        <taxon>Cytophagales</taxon>
        <taxon>Cytophagaceae</taxon>
        <taxon>Rhodonellum</taxon>
    </lineage>
</organism>
<dbReference type="InterPro" id="IPR002347">
    <property type="entry name" value="SDR_fam"/>
</dbReference>
<dbReference type="InterPro" id="IPR036291">
    <property type="entry name" value="NAD(P)-bd_dom_sf"/>
</dbReference>
<proteinExistence type="inferred from homology"/>
<dbReference type="PATRIC" id="fig|1123057.7.peg.1171"/>
<evidence type="ECO:0000313" key="3">
    <source>
        <dbReference type="EMBL" id="ERM83757.1"/>
    </source>
</evidence>
<protein>
    <submittedName>
        <fullName evidence="3">NAD-dependent epimerase</fullName>
    </submittedName>
</protein>
<comment type="similarity">
    <text evidence="1">Belongs to the short-chain dehydrogenases/reductases (SDR) family.</text>
</comment>
<dbReference type="EMBL" id="AWXR01000009">
    <property type="protein sequence ID" value="ERM83757.1"/>
    <property type="molecule type" value="Genomic_DNA"/>
</dbReference>
<dbReference type="AlphaFoldDB" id="U5C6C4"/>
<dbReference type="Proteomes" id="UP000016843">
    <property type="component" value="Unassembled WGS sequence"/>
</dbReference>
<keyword evidence="4" id="KW-1185">Reference proteome</keyword>
<reference evidence="3 4" key="1">
    <citation type="journal article" date="2013" name="Genome Announc.">
        <title>Draft Genome Sequence of the Psychrophilic and Alkaliphilic Rhodonellum psychrophilum Strain GCM71T.</title>
        <authorList>
            <person name="Hauptmann A.L."/>
            <person name="Glaring M.A."/>
            <person name="Hallin P.F."/>
            <person name="Prieme A."/>
            <person name="Stougaard P."/>
        </authorList>
    </citation>
    <scope>NUCLEOTIDE SEQUENCE [LARGE SCALE GENOMIC DNA]</scope>
    <source>
        <strain evidence="3 4">GCM71</strain>
    </source>
</reference>
<dbReference type="PRINTS" id="PR00080">
    <property type="entry name" value="SDRFAMILY"/>
</dbReference>
<evidence type="ECO:0000256" key="1">
    <source>
        <dbReference type="ARBA" id="ARBA00006484"/>
    </source>
</evidence>
<dbReference type="PRINTS" id="PR00081">
    <property type="entry name" value="GDHRDH"/>
</dbReference>
<gene>
    <name evidence="3" type="ORF">P872_01720</name>
</gene>
<comment type="caution">
    <text evidence="3">The sequence shown here is derived from an EMBL/GenBank/DDBJ whole genome shotgun (WGS) entry which is preliminary data.</text>
</comment>
<dbReference type="SUPFAM" id="SSF51735">
    <property type="entry name" value="NAD(P)-binding Rossmann-fold domains"/>
    <property type="match status" value="1"/>
</dbReference>
<dbReference type="CDD" id="cd05233">
    <property type="entry name" value="SDR_c"/>
    <property type="match status" value="1"/>
</dbReference>
<dbReference type="GO" id="GO:0016491">
    <property type="term" value="F:oxidoreductase activity"/>
    <property type="evidence" value="ECO:0007669"/>
    <property type="project" value="UniProtKB-KW"/>
</dbReference>
<sequence length="261" mass="28547">MYFKPIQFTMEISLKNQRILVTGASRGIGRAIAEQLSSSGAEVLIHFNTNLEQAEQVQKTLSGPSHLVPCDLSNLELVKGWIPELVKTYGKIDAVVNNAGIAVSIPDTAKTDAWTGAWLKTMDVNINALAIICKEFIEHARQNQNGRIINISSRAAFRGDTPDYFAYAASKGAIVSYTRSIARYYGKEGIKAFIIAPGFTRTDMAQDFMDQYGEEYALNDIALTELTEPKDISPMVTLLCSGMADHATGTTIDINAGSYVH</sequence>
<dbReference type="Gene3D" id="3.40.50.720">
    <property type="entry name" value="NAD(P)-binding Rossmann-like Domain"/>
    <property type="match status" value="1"/>
</dbReference>
<accession>U5C6C4</accession>
<dbReference type="PANTHER" id="PTHR43639">
    <property type="entry name" value="OXIDOREDUCTASE, SHORT-CHAIN DEHYDROGENASE/REDUCTASE FAMILY (AFU_ORTHOLOGUE AFUA_5G02870)"/>
    <property type="match status" value="1"/>
</dbReference>
<dbReference type="eggNOG" id="COG1028">
    <property type="taxonomic scope" value="Bacteria"/>
</dbReference>
<dbReference type="PANTHER" id="PTHR43639:SF1">
    <property type="entry name" value="SHORT-CHAIN DEHYDROGENASE_REDUCTASE FAMILY PROTEIN"/>
    <property type="match status" value="1"/>
</dbReference>
<dbReference type="Pfam" id="PF13561">
    <property type="entry name" value="adh_short_C2"/>
    <property type="match status" value="1"/>
</dbReference>
<evidence type="ECO:0000313" key="4">
    <source>
        <dbReference type="Proteomes" id="UP000016843"/>
    </source>
</evidence>
<keyword evidence="2" id="KW-0560">Oxidoreductase</keyword>
<dbReference type="FunFam" id="3.40.50.720:FF:000084">
    <property type="entry name" value="Short-chain dehydrogenase reductase"/>
    <property type="match status" value="1"/>
</dbReference>